<dbReference type="RefSeq" id="WP_024266620.1">
    <property type="nucleotide sequence ID" value="NC_023035.1"/>
</dbReference>
<reference evidence="1 2" key="1">
    <citation type="journal article" date="2015" name="Stand. Genomic Sci.">
        <title>Complete genome sequence and description of Salinispira pacifica gen. nov., sp. nov., a novel spirochaete isolated form a hypersaline microbial mat.</title>
        <authorList>
            <person name="Ben Hania W."/>
            <person name="Joseph M."/>
            <person name="Schumann P."/>
            <person name="Bunk B."/>
            <person name="Fiebig A."/>
            <person name="Sproer C."/>
            <person name="Klenk H.P."/>
            <person name="Fardeau M.L."/>
            <person name="Spring S."/>
        </authorList>
    </citation>
    <scope>NUCLEOTIDE SEQUENCE [LARGE SCALE GENOMIC DNA]</scope>
    <source>
        <strain evidence="1 2">L21-RPul-D2</strain>
    </source>
</reference>
<dbReference type="HOGENOM" id="CLU_047252_0_0_12"/>
<sequence length="464" mass="51490">MKKLIALIAVFCIFAWGLYAQEISEKQDLSIFRANYYGAPVEKQGDSLSIKAQIGKTSVELDLTSSGNMETDRIFRNSIGAVDAGIRQVFQNLGRFNIIAMPQRVSTSNVTDFISAIQDYRQQGVEIPEAVRLGQEAFTESDLNRIINSFIMVVPEVTYYDINIGDVSLYEATIVTSFSIFNVEDYSSIAEFSVESTGYSDDKQEAMRLAVEDISDQLEFEIRSVEQFRLKSAILERRAGRIILEFGRNMGIRVGDEYEVTRIRDLGGKVFNERVGLLRIREVNQEFSIASVMYEKERIVAGDQVKEIPRIGFDVTPYVAAIFNLESRSISSISFGARAAPSRGFYAFRPVAGVEIVLSNASTAGEFIGLPVSVNFGAEYNLFLRRLRLTPHAYLGLVGQIPLQEGDDFALKALKTGLVSGLSYLLPSAADNIELYLEGGYELQFGFESNPVSGISLGAGVRIR</sequence>
<dbReference type="AlphaFoldDB" id="V5WD21"/>
<dbReference type="Proteomes" id="UP000018680">
    <property type="component" value="Chromosome"/>
</dbReference>
<organism evidence="1 2">
    <name type="scientific">Salinispira pacifica</name>
    <dbReference type="NCBI Taxonomy" id="1307761"/>
    <lineage>
        <taxon>Bacteria</taxon>
        <taxon>Pseudomonadati</taxon>
        <taxon>Spirochaetota</taxon>
        <taxon>Spirochaetia</taxon>
        <taxon>Spirochaetales</taxon>
        <taxon>Spirochaetaceae</taxon>
        <taxon>Salinispira</taxon>
    </lineage>
</organism>
<gene>
    <name evidence="1" type="ORF">L21SP2_0245</name>
</gene>
<accession>V5WD21</accession>
<name>V5WD21_9SPIO</name>
<proteinExistence type="predicted"/>
<dbReference type="EMBL" id="CP006939">
    <property type="protein sequence ID" value="AHC13687.1"/>
    <property type="molecule type" value="Genomic_DNA"/>
</dbReference>
<evidence type="ECO:0000313" key="2">
    <source>
        <dbReference type="Proteomes" id="UP000018680"/>
    </source>
</evidence>
<dbReference type="OrthoDB" id="354626at2"/>
<dbReference type="eggNOG" id="ENOG5033UPB">
    <property type="taxonomic scope" value="Bacteria"/>
</dbReference>
<protein>
    <submittedName>
        <fullName evidence="1">Uncharacterized protein</fullName>
    </submittedName>
</protein>
<keyword evidence="2" id="KW-1185">Reference proteome</keyword>
<dbReference type="KEGG" id="slr:L21SP2_0245"/>
<dbReference type="STRING" id="1307761.L21SP2_0245"/>
<evidence type="ECO:0000313" key="1">
    <source>
        <dbReference type="EMBL" id="AHC13687.1"/>
    </source>
</evidence>